<feature type="compositionally biased region" description="Polar residues" evidence="1">
    <location>
        <begin position="32"/>
        <end position="45"/>
    </location>
</feature>
<sequence length="98" mass="10741">MHFLVEPKIKKKPLFKQSALNSTKIKEKTKEAQTSLESNPRSQLLPTGPHCIDRRQVAVPDGANALRVTSCCDLSIVVLPAAEGSVSLCNEVSDKERL</sequence>
<reference evidence="2" key="1">
    <citation type="journal article" date="2023" name="G3 (Bethesda)">
        <title>A reference genome for the long-term kleptoplast-retaining sea slug Elysia crispata morphotype clarki.</title>
        <authorList>
            <person name="Eastman K.E."/>
            <person name="Pendleton A.L."/>
            <person name="Shaikh M.A."/>
            <person name="Suttiyut T."/>
            <person name="Ogas R."/>
            <person name="Tomko P."/>
            <person name="Gavelis G."/>
            <person name="Widhalm J.R."/>
            <person name="Wisecaver J.H."/>
        </authorList>
    </citation>
    <scope>NUCLEOTIDE SEQUENCE</scope>
    <source>
        <strain evidence="2">ECLA1</strain>
    </source>
</reference>
<comment type="caution">
    <text evidence="2">The sequence shown here is derived from an EMBL/GenBank/DDBJ whole genome shotgun (WGS) entry which is preliminary data.</text>
</comment>
<gene>
    <name evidence="2" type="ORF">RRG08_037637</name>
</gene>
<accession>A0AAE1CYH1</accession>
<dbReference type="EMBL" id="JAWDGP010006239">
    <property type="protein sequence ID" value="KAK3745022.1"/>
    <property type="molecule type" value="Genomic_DNA"/>
</dbReference>
<name>A0AAE1CYH1_9GAST</name>
<proteinExistence type="predicted"/>
<evidence type="ECO:0000313" key="2">
    <source>
        <dbReference type="EMBL" id="KAK3745022.1"/>
    </source>
</evidence>
<evidence type="ECO:0000256" key="1">
    <source>
        <dbReference type="SAM" id="MobiDB-lite"/>
    </source>
</evidence>
<feature type="region of interest" description="Disordered" evidence="1">
    <location>
        <begin position="20"/>
        <end position="48"/>
    </location>
</feature>
<organism evidence="2 3">
    <name type="scientific">Elysia crispata</name>
    <name type="common">lettuce slug</name>
    <dbReference type="NCBI Taxonomy" id="231223"/>
    <lineage>
        <taxon>Eukaryota</taxon>
        <taxon>Metazoa</taxon>
        <taxon>Spiralia</taxon>
        <taxon>Lophotrochozoa</taxon>
        <taxon>Mollusca</taxon>
        <taxon>Gastropoda</taxon>
        <taxon>Heterobranchia</taxon>
        <taxon>Euthyneura</taxon>
        <taxon>Panpulmonata</taxon>
        <taxon>Sacoglossa</taxon>
        <taxon>Placobranchoidea</taxon>
        <taxon>Plakobranchidae</taxon>
        <taxon>Elysia</taxon>
    </lineage>
</organism>
<dbReference type="Proteomes" id="UP001283361">
    <property type="component" value="Unassembled WGS sequence"/>
</dbReference>
<keyword evidence="3" id="KW-1185">Reference proteome</keyword>
<dbReference type="AlphaFoldDB" id="A0AAE1CYH1"/>
<evidence type="ECO:0000313" key="3">
    <source>
        <dbReference type="Proteomes" id="UP001283361"/>
    </source>
</evidence>
<protein>
    <submittedName>
        <fullName evidence="2">Uncharacterized protein</fullName>
    </submittedName>
</protein>